<evidence type="ECO:0000256" key="2">
    <source>
        <dbReference type="ARBA" id="ARBA00023134"/>
    </source>
</evidence>
<name>A0A9D5BTX6_9LILI</name>
<feature type="compositionally biased region" description="Basic and acidic residues" evidence="3">
    <location>
        <begin position="143"/>
        <end position="158"/>
    </location>
</feature>
<comment type="caution">
    <text evidence="4">The sequence shown here is derived from an EMBL/GenBank/DDBJ whole genome shotgun (WGS) entry which is preliminary data.</text>
</comment>
<reference evidence="4 5" key="1">
    <citation type="journal article" date="2022" name="Hortic Res">
        <title>The genome of Dioscorea zingiberensis sheds light on the biosynthesis, origin and evolution of the medicinally important diosgenin saponins.</title>
        <authorList>
            <person name="Li Y."/>
            <person name="Tan C."/>
            <person name="Li Z."/>
            <person name="Guo J."/>
            <person name="Li S."/>
            <person name="Chen X."/>
            <person name="Wang C."/>
            <person name="Dai X."/>
            <person name="Yang H."/>
            <person name="Song W."/>
            <person name="Hou L."/>
            <person name="Xu J."/>
            <person name="Tong Z."/>
            <person name="Xu A."/>
            <person name="Yuan X."/>
            <person name="Wang W."/>
            <person name="Yang Q."/>
            <person name="Chen L."/>
            <person name="Sun Z."/>
            <person name="Wang K."/>
            <person name="Pan B."/>
            <person name="Chen J."/>
            <person name="Bao Y."/>
            <person name="Liu F."/>
            <person name="Qi X."/>
            <person name="Gang D.R."/>
            <person name="Wen J."/>
            <person name="Li J."/>
        </authorList>
    </citation>
    <scope>NUCLEOTIDE SEQUENCE [LARGE SCALE GENOMIC DNA]</scope>
    <source>
        <strain evidence="4">Dzin_1.0</strain>
    </source>
</reference>
<feature type="region of interest" description="Disordered" evidence="3">
    <location>
        <begin position="77"/>
        <end position="105"/>
    </location>
</feature>
<dbReference type="GO" id="GO:0005525">
    <property type="term" value="F:GTP binding"/>
    <property type="evidence" value="ECO:0007669"/>
    <property type="project" value="UniProtKB-KW"/>
</dbReference>
<evidence type="ECO:0000313" key="5">
    <source>
        <dbReference type="Proteomes" id="UP001085076"/>
    </source>
</evidence>
<dbReference type="PANTHER" id="PTHR11089">
    <property type="entry name" value="GTP-BINDING PROTEIN-RELATED"/>
    <property type="match status" value="1"/>
</dbReference>
<proteinExistence type="predicted"/>
<dbReference type="Gene3D" id="1.10.1580.10">
    <property type="match status" value="1"/>
</dbReference>
<evidence type="ECO:0000313" key="4">
    <source>
        <dbReference type="EMBL" id="KAJ0960636.1"/>
    </source>
</evidence>
<keyword evidence="1" id="KW-0547">Nucleotide-binding</keyword>
<evidence type="ECO:0000256" key="3">
    <source>
        <dbReference type="SAM" id="MobiDB-lite"/>
    </source>
</evidence>
<organism evidence="4 5">
    <name type="scientific">Dioscorea zingiberensis</name>
    <dbReference type="NCBI Taxonomy" id="325984"/>
    <lineage>
        <taxon>Eukaryota</taxon>
        <taxon>Viridiplantae</taxon>
        <taxon>Streptophyta</taxon>
        <taxon>Embryophyta</taxon>
        <taxon>Tracheophyta</taxon>
        <taxon>Spermatophyta</taxon>
        <taxon>Magnoliopsida</taxon>
        <taxon>Liliopsida</taxon>
        <taxon>Dioscoreales</taxon>
        <taxon>Dioscoreaceae</taxon>
        <taxon>Dioscorea</taxon>
    </lineage>
</organism>
<dbReference type="FunFam" id="1.10.1580.10:FF:000001">
    <property type="entry name" value="Nucleolar GTP-binding protein 2"/>
    <property type="match status" value="1"/>
</dbReference>
<feature type="region of interest" description="Disordered" evidence="3">
    <location>
        <begin position="130"/>
        <end position="165"/>
    </location>
</feature>
<dbReference type="InterPro" id="IPR050755">
    <property type="entry name" value="TRAFAC_YlqF/YawG_RiboMat"/>
</dbReference>
<dbReference type="Proteomes" id="UP001085076">
    <property type="component" value="Unassembled WGS sequence"/>
</dbReference>
<keyword evidence="5" id="KW-1185">Reference proteome</keyword>
<feature type="non-terminal residue" evidence="4">
    <location>
        <position position="165"/>
    </location>
</feature>
<keyword evidence="2" id="KW-0342">GTP-binding</keyword>
<accession>A0A9D5BTX6</accession>
<dbReference type="OrthoDB" id="444945at2759"/>
<feature type="compositionally biased region" description="Polar residues" evidence="3">
    <location>
        <begin position="92"/>
        <end position="105"/>
    </location>
</feature>
<dbReference type="EMBL" id="JAGGNH010000068">
    <property type="protein sequence ID" value="KAJ0960636.1"/>
    <property type="molecule type" value="Genomic_DNA"/>
</dbReference>
<dbReference type="AlphaFoldDB" id="A0A9D5BTX6"/>
<dbReference type="PANTHER" id="PTHR11089:SF9">
    <property type="entry name" value="NUCLEOLAR GTP-BINDING PROTEIN 2"/>
    <property type="match status" value="1"/>
</dbReference>
<dbReference type="GO" id="GO:0005730">
    <property type="term" value="C:nucleolus"/>
    <property type="evidence" value="ECO:0007669"/>
    <property type="project" value="TreeGrafter"/>
</dbReference>
<evidence type="ECO:0000256" key="1">
    <source>
        <dbReference type="ARBA" id="ARBA00022741"/>
    </source>
</evidence>
<dbReference type="InterPro" id="IPR023179">
    <property type="entry name" value="GTP-bd_ortho_bundle_sf"/>
</dbReference>
<protein>
    <submittedName>
        <fullName evidence="4">Uncharacterized protein</fullName>
    </submittedName>
</protein>
<gene>
    <name evidence="4" type="ORF">J5N97_001512</name>
</gene>
<sequence>VRVENLEDASEHIGEVLKRVKKEHLQRAYKIKDWADEDDFLVQLCKLSGKLLKGGEPDLSTAAKMVLQDWQRGRIPFFVPPPQQQEVEEQPKTNASAESEEQTISTDRAAAAMRAIAGIISSQQLKHVPAQKNFFGENDQEHEDLQHPLTDNEHEDQQRPLADAE</sequence>